<evidence type="ECO:0000313" key="2">
    <source>
        <dbReference type="Proteomes" id="UP000243478"/>
    </source>
</evidence>
<evidence type="ECO:0000313" key="1">
    <source>
        <dbReference type="EMBL" id="KKD57046.1"/>
    </source>
</evidence>
<proteinExistence type="predicted"/>
<protein>
    <submittedName>
        <fullName evidence="1">Polyketide cyclase</fullName>
    </submittedName>
</protein>
<accession>A0A0F5ZMU0</accession>
<dbReference type="EMBL" id="JZRZ01000022">
    <property type="protein sequence ID" value="KKD57046.1"/>
    <property type="molecule type" value="Genomic_DNA"/>
</dbReference>
<reference evidence="1 2" key="1">
    <citation type="submission" date="2015-03" db="EMBL/GenBank/DDBJ databases">
        <title>Draft genome of Stenotrophomonas maltophila isolated from urine specimen.</title>
        <authorList>
            <person name="Murugan N."/>
            <person name="Malathi J."/>
            <person name="Umashankar V."/>
            <person name="Madhavan H."/>
        </authorList>
    </citation>
    <scope>NUCLEOTIDE SEQUENCE [LARGE SCALE GENOMIC DNA]</scope>
    <source>
        <strain evidence="1 2">JMNMN1</strain>
    </source>
</reference>
<dbReference type="RefSeq" id="WP_060380205.1">
    <property type="nucleotide sequence ID" value="NZ_CP049956.1"/>
</dbReference>
<dbReference type="Gene3D" id="3.30.530.20">
    <property type="match status" value="1"/>
</dbReference>
<dbReference type="SUPFAM" id="SSF55961">
    <property type="entry name" value="Bet v1-like"/>
    <property type="match status" value="1"/>
</dbReference>
<sequence length="116" mass="12831">MDDVLNEAAPALVMEQRLPAPPGRVWRALCDPALRERWLPAADLADPQPCLCEEGRVLGFHLRDAQPPHLHSLVCFQLRADDSGGTVLTIVHRLTDLRAPLPLAANDDHRTMMRAG</sequence>
<dbReference type="AlphaFoldDB" id="A0A0F5ZMU0"/>
<dbReference type="Proteomes" id="UP000243478">
    <property type="component" value="Unassembled WGS sequence"/>
</dbReference>
<name>A0A0F5ZMU0_STEMA</name>
<comment type="caution">
    <text evidence="1">The sequence shown here is derived from an EMBL/GenBank/DDBJ whole genome shotgun (WGS) entry which is preliminary data.</text>
</comment>
<dbReference type="PATRIC" id="fig|40324.63.peg.5065"/>
<dbReference type="InterPro" id="IPR023393">
    <property type="entry name" value="START-like_dom_sf"/>
</dbReference>
<gene>
    <name evidence="1" type="ORF">VM57_13735</name>
</gene>
<organism evidence="1 2">
    <name type="scientific">Stenotrophomonas maltophilia</name>
    <name type="common">Pseudomonas maltophilia</name>
    <name type="synonym">Xanthomonas maltophilia</name>
    <dbReference type="NCBI Taxonomy" id="40324"/>
    <lineage>
        <taxon>Bacteria</taxon>
        <taxon>Pseudomonadati</taxon>
        <taxon>Pseudomonadota</taxon>
        <taxon>Gammaproteobacteria</taxon>
        <taxon>Lysobacterales</taxon>
        <taxon>Lysobacteraceae</taxon>
        <taxon>Stenotrophomonas</taxon>
        <taxon>Stenotrophomonas maltophilia group</taxon>
    </lineage>
</organism>